<organism evidence="1">
    <name type="scientific">Rhizophora mucronata</name>
    <name type="common">Asiatic mangrove</name>
    <dbReference type="NCBI Taxonomy" id="61149"/>
    <lineage>
        <taxon>Eukaryota</taxon>
        <taxon>Viridiplantae</taxon>
        <taxon>Streptophyta</taxon>
        <taxon>Embryophyta</taxon>
        <taxon>Tracheophyta</taxon>
        <taxon>Spermatophyta</taxon>
        <taxon>Magnoliopsida</taxon>
        <taxon>eudicotyledons</taxon>
        <taxon>Gunneridae</taxon>
        <taxon>Pentapetalae</taxon>
        <taxon>rosids</taxon>
        <taxon>fabids</taxon>
        <taxon>Malpighiales</taxon>
        <taxon>Rhizophoraceae</taxon>
        <taxon>Rhizophora</taxon>
    </lineage>
</organism>
<reference evidence="1" key="1">
    <citation type="submission" date="2018-02" db="EMBL/GenBank/DDBJ databases">
        <title>Rhizophora mucronata_Transcriptome.</title>
        <authorList>
            <person name="Meera S.P."/>
            <person name="Sreeshan A."/>
            <person name="Augustine A."/>
        </authorList>
    </citation>
    <scope>NUCLEOTIDE SEQUENCE</scope>
    <source>
        <tissue evidence="1">Leaf</tissue>
    </source>
</reference>
<dbReference type="AlphaFoldDB" id="A0A2P2QGM6"/>
<name>A0A2P2QGM6_RHIMU</name>
<accession>A0A2P2QGM6</accession>
<evidence type="ECO:0000313" key="1">
    <source>
        <dbReference type="EMBL" id="MBX66163.1"/>
    </source>
</evidence>
<sequence>MSISNNLLQLHEGVVFGFVLFMIKNNQVGLSTTGKGVGLPHANLLYI</sequence>
<dbReference type="EMBL" id="GGEC01085679">
    <property type="protein sequence ID" value="MBX66163.1"/>
    <property type="molecule type" value="Transcribed_RNA"/>
</dbReference>
<protein>
    <submittedName>
        <fullName evidence="1">Uncharacterized protein</fullName>
    </submittedName>
</protein>
<proteinExistence type="predicted"/>